<dbReference type="InterPro" id="IPR004387">
    <property type="entry name" value="Pept_M50_Zn"/>
</dbReference>
<gene>
    <name evidence="14" type="ORF">D7V88_05055</name>
</gene>
<evidence type="ECO:0000256" key="5">
    <source>
        <dbReference type="ARBA" id="ARBA00022692"/>
    </source>
</evidence>
<accession>A0A3A8JB95</accession>
<dbReference type="SMART" id="SM00228">
    <property type="entry name" value="PDZ"/>
    <property type="match status" value="1"/>
</dbReference>
<evidence type="ECO:0000256" key="3">
    <source>
        <dbReference type="ARBA" id="ARBA00007931"/>
    </source>
</evidence>
<reference evidence="15" key="1">
    <citation type="submission" date="2018-09" db="EMBL/GenBank/DDBJ databases">
        <authorList>
            <person name="Livingstone P.G."/>
            <person name="Whitworth D.E."/>
        </authorList>
    </citation>
    <scope>NUCLEOTIDE SEQUENCE [LARGE SCALE GENOMIC DNA]</scope>
    <source>
        <strain evidence="15">CA054A</strain>
    </source>
</reference>
<sequence>MHYLFVLLALGALLIVHELGHLVAARLLGVRVPRFTVGFGPPLLSFRLGGTQFVLGAIPLGASANLQGMNPHRSAEEDTTGFGTLGPLKRMAIILAGPVANYAVALGLLFALYSSGTHVVVPLTVGTVLPGSEAARAQLLPGDRLVRVDGKPLENWSDFVTRVADGVGRELDLAVERHGEPRTVKVRPRADERGTGRIGVSQQYVFRTHAPGEAFRQALVHTGRVASEALSTLVTLVRGPGVTGRGGPGALMRQESSDVASSTASGLDALVRAMVAASVALALLTMVPVPGLDGGRVLLLVVEAVSGRRIPPRVETVAQTAGFLFLSIGIVATAGAEIRRALPSPAPVAPRAAMGGAATAHAVPPAASAGGTTPTMDGGTTGIAAAAPSTVQKAATPPATVGSVAATPAPQAVPAPTATVGAAAATVAPTAMVGSAASTPAPQAVTPASPSTGKPAPTVAPLSVTPPLASGGKPAPTVPATPLAPSGGTSASAVAPMAATPSPASGGKPALATPATPATATSGLAQDAGSPSPAREPQRVVTPTPL</sequence>
<dbReference type="GO" id="GO:0016020">
    <property type="term" value="C:membrane"/>
    <property type="evidence" value="ECO:0007669"/>
    <property type="project" value="UniProtKB-SubCell"/>
</dbReference>
<dbReference type="GO" id="GO:0004222">
    <property type="term" value="F:metalloendopeptidase activity"/>
    <property type="evidence" value="ECO:0007669"/>
    <property type="project" value="InterPro"/>
</dbReference>
<evidence type="ECO:0000256" key="9">
    <source>
        <dbReference type="ARBA" id="ARBA00023049"/>
    </source>
</evidence>
<evidence type="ECO:0000256" key="12">
    <source>
        <dbReference type="SAM" id="Phobius"/>
    </source>
</evidence>
<evidence type="ECO:0000256" key="2">
    <source>
        <dbReference type="ARBA" id="ARBA00004141"/>
    </source>
</evidence>
<proteinExistence type="inferred from homology"/>
<dbReference type="InterPro" id="IPR036034">
    <property type="entry name" value="PDZ_sf"/>
</dbReference>
<dbReference type="CDD" id="cd06163">
    <property type="entry name" value="S2P-M50_PDZ_RseP-like"/>
    <property type="match status" value="1"/>
</dbReference>
<dbReference type="SUPFAM" id="SSF50156">
    <property type="entry name" value="PDZ domain-like"/>
    <property type="match status" value="1"/>
</dbReference>
<feature type="compositionally biased region" description="Low complexity" evidence="11">
    <location>
        <begin position="474"/>
        <end position="485"/>
    </location>
</feature>
<dbReference type="PROSITE" id="PS50106">
    <property type="entry name" value="PDZ"/>
    <property type="match status" value="1"/>
</dbReference>
<evidence type="ECO:0000256" key="11">
    <source>
        <dbReference type="SAM" id="MobiDB-lite"/>
    </source>
</evidence>
<dbReference type="PANTHER" id="PTHR42837">
    <property type="entry name" value="REGULATOR OF SIGMA-E PROTEASE RSEP"/>
    <property type="match status" value="1"/>
</dbReference>
<dbReference type="InterPro" id="IPR001478">
    <property type="entry name" value="PDZ"/>
</dbReference>
<feature type="transmembrane region" description="Helical" evidence="12">
    <location>
        <begin position="92"/>
        <end position="113"/>
    </location>
</feature>
<dbReference type="CDD" id="cd23081">
    <property type="entry name" value="cpPDZ_EcRseP-like"/>
    <property type="match status" value="1"/>
</dbReference>
<evidence type="ECO:0000256" key="8">
    <source>
        <dbReference type="ARBA" id="ARBA00022989"/>
    </source>
</evidence>
<feature type="compositionally biased region" description="Polar residues" evidence="11">
    <location>
        <begin position="437"/>
        <end position="452"/>
    </location>
</feature>
<comment type="subcellular location">
    <subcellularLocation>
        <location evidence="2">Membrane</location>
        <topology evidence="2">Multi-pass membrane protein</topology>
    </subcellularLocation>
</comment>
<evidence type="ECO:0000256" key="10">
    <source>
        <dbReference type="ARBA" id="ARBA00023136"/>
    </source>
</evidence>
<comment type="cofactor">
    <cofactor evidence="1">
        <name>Zn(2+)</name>
        <dbReference type="ChEBI" id="CHEBI:29105"/>
    </cofactor>
</comment>
<feature type="compositionally biased region" description="Low complexity" evidence="11">
    <location>
        <begin position="509"/>
        <end position="521"/>
    </location>
</feature>
<dbReference type="EMBL" id="RAVZ01000020">
    <property type="protein sequence ID" value="RKG92725.1"/>
    <property type="molecule type" value="Genomic_DNA"/>
</dbReference>
<dbReference type="InterPro" id="IPR008915">
    <property type="entry name" value="Peptidase_M50"/>
</dbReference>
<keyword evidence="15" id="KW-1185">Reference proteome</keyword>
<evidence type="ECO:0000256" key="4">
    <source>
        <dbReference type="ARBA" id="ARBA00022670"/>
    </source>
</evidence>
<keyword evidence="10 12" id="KW-0472">Membrane</keyword>
<comment type="similarity">
    <text evidence="3">Belongs to the peptidase M50B family.</text>
</comment>
<dbReference type="GO" id="GO:0006508">
    <property type="term" value="P:proteolysis"/>
    <property type="evidence" value="ECO:0007669"/>
    <property type="project" value="UniProtKB-KW"/>
</dbReference>
<feature type="region of interest" description="Disordered" evidence="11">
    <location>
        <begin position="437"/>
        <end position="546"/>
    </location>
</feature>
<evidence type="ECO:0000313" key="15">
    <source>
        <dbReference type="Proteomes" id="UP000268094"/>
    </source>
</evidence>
<evidence type="ECO:0000259" key="13">
    <source>
        <dbReference type="PROSITE" id="PS50106"/>
    </source>
</evidence>
<evidence type="ECO:0000313" key="14">
    <source>
        <dbReference type="EMBL" id="RKG92725.1"/>
    </source>
</evidence>
<name>A0A3A8JB95_9BACT</name>
<dbReference type="OrthoDB" id="9782003at2"/>
<evidence type="ECO:0000256" key="7">
    <source>
        <dbReference type="ARBA" id="ARBA00022833"/>
    </source>
</evidence>
<feature type="transmembrane region" description="Helical" evidence="12">
    <location>
        <begin position="49"/>
        <end position="66"/>
    </location>
</feature>
<dbReference type="Pfam" id="PF02163">
    <property type="entry name" value="Peptidase_M50"/>
    <property type="match status" value="1"/>
</dbReference>
<dbReference type="AlphaFoldDB" id="A0A3A8JB95"/>
<keyword evidence="6" id="KW-0378">Hydrolase</keyword>
<keyword evidence="8 12" id="KW-1133">Transmembrane helix</keyword>
<feature type="domain" description="PDZ" evidence="13">
    <location>
        <begin position="92"/>
        <end position="155"/>
    </location>
</feature>
<dbReference type="RefSeq" id="WP_120539452.1">
    <property type="nucleotide sequence ID" value="NZ_RAVZ01000020.1"/>
</dbReference>
<evidence type="ECO:0000256" key="6">
    <source>
        <dbReference type="ARBA" id="ARBA00022801"/>
    </source>
</evidence>
<keyword evidence="9" id="KW-0482">Metalloprotease</keyword>
<dbReference type="PANTHER" id="PTHR42837:SF2">
    <property type="entry name" value="MEMBRANE METALLOPROTEASE ARASP2, CHLOROPLASTIC-RELATED"/>
    <property type="match status" value="1"/>
</dbReference>
<comment type="caution">
    <text evidence="14">The sequence shown here is derived from an EMBL/GenBank/DDBJ whole genome shotgun (WGS) entry which is preliminary data.</text>
</comment>
<keyword evidence="5 12" id="KW-0812">Transmembrane</keyword>
<evidence type="ECO:0000256" key="1">
    <source>
        <dbReference type="ARBA" id="ARBA00001947"/>
    </source>
</evidence>
<organism evidence="14 15">
    <name type="scientific">Corallococcus terminator</name>
    <dbReference type="NCBI Taxonomy" id="2316733"/>
    <lineage>
        <taxon>Bacteria</taxon>
        <taxon>Pseudomonadati</taxon>
        <taxon>Myxococcota</taxon>
        <taxon>Myxococcia</taxon>
        <taxon>Myxococcales</taxon>
        <taxon>Cystobacterineae</taxon>
        <taxon>Myxococcaceae</taxon>
        <taxon>Corallococcus</taxon>
    </lineage>
</organism>
<protein>
    <submittedName>
        <fullName evidence="14">PDZ domain-containing protein</fullName>
    </submittedName>
</protein>
<keyword evidence="4" id="KW-0645">Protease</keyword>
<dbReference type="Gene3D" id="2.30.42.10">
    <property type="match status" value="1"/>
</dbReference>
<keyword evidence="7" id="KW-0862">Zinc</keyword>
<dbReference type="Proteomes" id="UP000268094">
    <property type="component" value="Unassembled WGS sequence"/>
</dbReference>